<proteinExistence type="predicted"/>
<dbReference type="PANTHER" id="PTHR17985">
    <property type="entry name" value="SER/THR-RICH PROTEIN T10 IN DGCR REGION"/>
    <property type="match status" value="1"/>
</dbReference>
<name>A0A381PAE2_9ZZZZ</name>
<dbReference type="InterPro" id="IPR008551">
    <property type="entry name" value="TANGO2"/>
</dbReference>
<dbReference type="Pfam" id="PF05742">
    <property type="entry name" value="TANGO2"/>
    <property type="match status" value="1"/>
</dbReference>
<accession>A0A381PAE2</accession>
<dbReference type="PANTHER" id="PTHR17985:SF8">
    <property type="entry name" value="TRANSPORT AND GOLGI ORGANIZATION PROTEIN 2 HOMOLOG"/>
    <property type="match status" value="1"/>
</dbReference>
<sequence>MCLIVCAWKANPNYPLILGTNRDEYHSRPTKKLHWWPDNPKILGGRDLYAGGTWLALNKTGHLSAVTNYHAKEKIKNNIFRTRGELVSKFLLEEKLPIDFIKNINQHAYQKFNLLVTNGTDLIYTSNHGHPHQKLNPGVYGLSNSALDTPCSKLIKSREKLKNLIKSKNINLTSIFRILEEKKPAPVDEIISNDIPFKMARAMSAPFVVNAEYGTRSSTVVLFRRDGQIEIKEKHYNNSAELLGESHFKFTSE</sequence>
<protein>
    <recommendedName>
        <fullName evidence="2">NRDE family protein</fullName>
    </recommendedName>
</protein>
<dbReference type="EMBL" id="UINC01000910">
    <property type="protein sequence ID" value="SUZ63179.1"/>
    <property type="molecule type" value="Genomic_DNA"/>
</dbReference>
<gene>
    <name evidence="1" type="ORF">METZ01_LOCUS16033</name>
</gene>
<organism evidence="1">
    <name type="scientific">marine metagenome</name>
    <dbReference type="NCBI Taxonomy" id="408172"/>
    <lineage>
        <taxon>unclassified sequences</taxon>
        <taxon>metagenomes</taxon>
        <taxon>ecological metagenomes</taxon>
    </lineage>
</organism>
<dbReference type="AlphaFoldDB" id="A0A381PAE2"/>
<evidence type="ECO:0000313" key="1">
    <source>
        <dbReference type="EMBL" id="SUZ63179.1"/>
    </source>
</evidence>
<reference evidence="1" key="1">
    <citation type="submission" date="2018-05" db="EMBL/GenBank/DDBJ databases">
        <authorList>
            <person name="Lanie J.A."/>
            <person name="Ng W.-L."/>
            <person name="Kazmierczak K.M."/>
            <person name="Andrzejewski T.M."/>
            <person name="Davidsen T.M."/>
            <person name="Wayne K.J."/>
            <person name="Tettelin H."/>
            <person name="Glass J.I."/>
            <person name="Rusch D."/>
            <person name="Podicherti R."/>
            <person name="Tsui H.-C.T."/>
            <person name="Winkler M.E."/>
        </authorList>
    </citation>
    <scope>NUCLEOTIDE SEQUENCE</scope>
</reference>
<evidence type="ECO:0008006" key="2">
    <source>
        <dbReference type="Google" id="ProtNLM"/>
    </source>
</evidence>